<dbReference type="HOGENOM" id="CLU_079273_0_0_2"/>
<keyword evidence="1" id="KW-1133">Transmembrane helix</keyword>
<keyword evidence="1" id="KW-0812">Transmembrane</keyword>
<dbReference type="AlphaFoldDB" id="A0A0E3L0F4"/>
<feature type="transmembrane region" description="Helical" evidence="1">
    <location>
        <begin position="12"/>
        <end position="31"/>
    </location>
</feature>
<evidence type="ECO:0000313" key="2">
    <source>
        <dbReference type="EMBL" id="AKB15285.1"/>
    </source>
</evidence>
<dbReference type="GeneID" id="41602279"/>
<dbReference type="KEGG" id="mthe:MSTHC_0967"/>
<accession>A0A0E3L0F4</accession>
<dbReference type="PROSITE" id="PS51257">
    <property type="entry name" value="PROKAR_LIPOPROTEIN"/>
    <property type="match status" value="1"/>
</dbReference>
<evidence type="ECO:0000256" key="1">
    <source>
        <dbReference type="SAM" id="Phobius"/>
    </source>
</evidence>
<organism evidence="2 3">
    <name type="scientific">Methanosarcina thermophila CHTI-55</name>
    <dbReference type="NCBI Taxonomy" id="1434121"/>
    <lineage>
        <taxon>Archaea</taxon>
        <taxon>Methanobacteriati</taxon>
        <taxon>Methanobacteriota</taxon>
        <taxon>Stenosarchaea group</taxon>
        <taxon>Methanomicrobia</taxon>
        <taxon>Methanosarcinales</taxon>
        <taxon>Methanosarcinaceae</taxon>
        <taxon>Methanosarcina</taxon>
    </lineage>
</organism>
<gene>
    <name evidence="2" type="ORF">MSTHC_0967</name>
</gene>
<dbReference type="RefSeq" id="WP_048168034.1">
    <property type="nucleotide sequence ID" value="NZ_CP009502.1"/>
</dbReference>
<keyword evidence="1" id="KW-0472">Membrane</keyword>
<dbReference type="PATRIC" id="fig|1434121.4.peg.1215"/>
<dbReference type="EMBL" id="CP009502">
    <property type="protein sequence ID" value="AKB15285.1"/>
    <property type="molecule type" value="Genomic_DNA"/>
</dbReference>
<protein>
    <submittedName>
        <fullName evidence="2">Uncharacterized protein</fullName>
    </submittedName>
</protein>
<proteinExistence type="predicted"/>
<sequence>MKRKDPATKNQKFLAVFIALTMLLSACMIYFTGNSDKNSNNDISSTENVEEGLIIPFSQIPGKQVHHKFNSIADGLNMTPQGAISATYVDLQKAAGTPFEQIVGNTSMLNWLYGANVTKVYNTNYVNGSNEFELHLIPEQKIFAPIGAIPYKNYYLLARTNSTYDIWNVAGSPVILGSHQSARNVIDILEGNATATTEYDALLSQANPEGSIYQRVITKTNSTDIPADQVYMDFRKLGDGNYTQTSLYLNPEPEFTEKIETLKANSTERGVIYNVTTSGNITKIVMTSDFGSLLNEAQMLAQ</sequence>
<dbReference type="Proteomes" id="UP000056925">
    <property type="component" value="Chromosome"/>
</dbReference>
<evidence type="ECO:0000313" key="3">
    <source>
        <dbReference type="Proteomes" id="UP000056925"/>
    </source>
</evidence>
<reference evidence="2 3" key="1">
    <citation type="submission" date="2014-07" db="EMBL/GenBank/DDBJ databases">
        <title>Methanogenic archaea and the global carbon cycle.</title>
        <authorList>
            <person name="Henriksen J.R."/>
            <person name="Luke J."/>
            <person name="Reinhart S."/>
            <person name="Benedict M.N."/>
            <person name="Youngblut N.D."/>
            <person name="Metcalf M.E."/>
            <person name="Whitaker R.J."/>
            <person name="Metcalf W.W."/>
        </authorList>
    </citation>
    <scope>NUCLEOTIDE SEQUENCE [LARGE SCALE GENOMIC DNA]</scope>
    <source>
        <strain evidence="2 3">CHTI-55</strain>
    </source>
</reference>
<name>A0A0E3L0F4_METTE</name>